<evidence type="ECO:0000313" key="2">
    <source>
        <dbReference type="EMBL" id="AXK80841.1"/>
    </source>
</evidence>
<protein>
    <submittedName>
        <fullName evidence="2">DUF4332 domain-containing protein</fullName>
    </submittedName>
</protein>
<evidence type="ECO:0000259" key="1">
    <source>
        <dbReference type="Pfam" id="PF14229"/>
    </source>
</evidence>
<name>A0A345ZV94_9HYPH</name>
<dbReference type="Gene3D" id="1.10.150.20">
    <property type="entry name" value="5' to 3' exonuclease, C-terminal subdomain"/>
    <property type="match status" value="1"/>
</dbReference>
<dbReference type="InterPro" id="IPR025567">
    <property type="entry name" value="DUF4332"/>
</dbReference>
<dbReference type="Proteomes" id="UP000254889">
    <property type="component" value="Chromosome"/>
</dbReference>
<sequence length="135" mass="14978">MSYPISAIEEIDGEVATLLKGAGIRSTGRLLERACTVAKRKLLAQDTGIDAKTLLCWANFADRMRVRGVSREYAELLAAAGVETVKDLKHRNPVNLAKALADANKKRKLVRLVPSERVVARWVEHAKTLPLKIKY</sequence>
<dbReference type="RefSeq" id="WP_115690877.1">
    <property type="nucleotide sequence ID" value="NZ_CP031417.1"/>
</dbReference>
<reference evidence="2 3" key="1">
    <citation type="submission" date="2018-07" db="EMBL/GenBank/DDBJ databases">
        <authorList>
            <person name="Quirk P.G."/>
            <person name="Krulwich T.A."/>
        </authorList>
    </citation>
    <scope>NUCLEOTIDE SEQUENCE [LARGE SCALE GENOMIC DNA]</scope>
    <source>
        <strain evidence="2 3">CC-BB4</strain>
    </source>
</reference>
<proteinExistence type="predicted"/>
<dbReference type="AlphaFoldDB" id="A0A345ZV94"/>
<dbReference type="Pfam" id="PF14229">
    <property type="entry name" value="DUF4332"/>
    <property type="match status" value="1"/>
</dbReference>
<dbReference type="OrthoDB" id="9794786at2"/>
<accession>A0A345ZV94</accession>
<evidence type="ECO:0000313" key="3">
    <source>
        <dbReference type="Proteomes" id="UP000254889"/>
    </source>
</evidence>
<dbReference type="KEGG" id="ptaw:DW352_10165"/>
<dbReference type="EMBL" id="CP031417">
    <property type="protein sequence ID" value="AXK80841.1"/>
    <property type="molecule type" value="Genomic_DNA"/>
</dbReference>
<feature type="domain" description="DUF4332" evidence="1">
    <location>
        <begin position="13"/>
        <end position="129"/>
    </location>
</feature>
<gene>
    <name evidence="2" type="ORF">DW352_10165</name>
</gene>
<keyword evidence="3" id="KW-1185">Reference proteome</keyword>
<organism evidence="2 3">
    <name type="scientific">Pseudolabrys taiwanensis</name>
    <dbReference type="NCBI Taxonomy" id="331696"/>
    <lineage>
        <taxon>Bacteria</taxon>
        <taxon>Pseudomonadati</taxon>
        <taxon>Pseudomonadota</taxon>
        <taxon>Alphaproteobacteria</taxon>
        <taxon>Hyphomicrobiales</taxon>
        <taxon>Xanthobacteraceae</taxon>
        <taxon>Pseudolabrys</taxon>
    </lineage>
</organism>